<keyword evidence="2" id="KW-0863">Zinc-finger</keyword>
<evidence type="ECO:0000256" key="4">
    <source>
        <dbReference type="SAM" id="Phobius"/>
    </source>
</evidence>
<dbReference type="GO" id="GO:0005737">
    <property type="term" value="C:cytoplasm"/>
    <property type="evidence" value="ECO:0007669"/>
    <property type="project" value="TreeGrafter"/>
</dbReference>
<organism evidence="6 7">
    <name type="scientific">Ensete ventricosum</name>
    <name type="common">Abyssinian banana</name>
    <name type="synonym">Musa ensete</name>
    <dbReference type="NCBI Taxonomy" id="4639"/>
    <lineage>
        <taxon>Eukaryota</taxon>
        <taxon>Viridiplantae</taxon>
        <taxon>Streptophyta</taxon>
        <taxon>Embryophyta</taxon>
        <taxon>Tracheophyta</taxon>
        <taxon>Spermatophyta</taxon>
        <taxon>Magnoliopsida</taxon>
        <taxon>Liliopsida</taxon>
        <taxon>Zingiberales</taxon>
        <taxon>Musaceae</taxon>
        <taxon>Ensete</taxon>
    </lineage>
</organism>
<dbReference type="PANTHER" id="PTHR10315">
    <property type="entry name" value="E3 UBIQUITIN PROTEIN LIGASE SIAH"/>
    <property type="match status" value="1"/>
</dbReference>
<evidence type="ECO:0000259" key="5">
    <source>
        <dbReference type="Pfam" id="PF21362"/>
    </source>
</evidence>
<proteinExistence type="predicted"/>
<dbReference type="InterPro" id="IPR049548">
    <property type="entry name" value="Sina-like_RING"/>
</dbReference>
<feature type="domain" description="E3 ubiquitin-protein ligase Sina-like RING finger" evidence="5">
    <location>
        <begin position="89"/>
        <end position="118"/>
    </location>
</feature>
<reference evidence="6 7" key="1">
    <citation type="submission" date="2022-12" db="EMBL/GenBank/DDBJ databases">
        <title>Chromosome-scale assembly of the Ensete ventricosum genome.</title>
        <authorList>
            <person name="Dussert Y."/>
            <person name="Stocks J."/>
            <person name="Wendawek A."/>
            <person name="Woldeyes F."/>
            <person name="Nichols R.A."/>
            <person name="Borrell J.S."/>
        </authorList>
    </citation>
    <scope>NUCLEOTIDE SEQUENCE [LARGE SCALE GENOMIC DNA]</scope>
    <source>
        <strain evidence="7">cv. Maze</strain>
        <tissue evidence="6">Seeds</tissue>
    </source>
</reference>
<dbReference type="GO" id="GO:0061630">
    <property type="term" value="F:ubiquitin protein ligase activity"/>
    <property type="evidence" value="ECO:0007669"/>
    <property type="project" value="TreeGrafter"/>
</dbReference>
<evidence type="ECO:0000313" key="7">
    <source>
        <dbReference type="Proteomes" id="UP001222027"/>
    </source>
</evidence>
<dbReference type="PANTHER" id="PTHR10315:SF111">
    <property type="entry name" value="E3 UBIQUITIN-PROTEIN LIGASE DIS1"/>
    <property type="match status" value="1"/>
</dbReference>
<keyword evidence="4" id="KW-0812">Transmembrane</keyword>
<dbReference type="GO" id="GO:0008270">
    <property type="term" value="F:zinc ion binding"/>
    <property type="evidence" value="ECO:0007669"/>
    <property type="project" value="UniProtKB-KW"/>
</dbReference>
<name>A0AAV8QF39_ENSVE</name>
<evidence type="ECO:0000256" key="3">
    <source>
        <dbReference type="ARBA" id="ARBA00022833"/>
    </source>
</evidence>
<keyword evidence="3" id="KW-0862">Zinc</keyword>
<evidence type="ECO:0000256" key="1">
    <source>
        <dbReference type="ARBA" id="ARBA00022723"/>
    </source>
</evidence>
<dbReference type="SUPFAM" id="SSF57850">
    <property type="entry name" value="RING/U-box"/>
    <property type="match status" value="1"/>
</dbReference>
<dbReference type="Gene3D" id="3.30.40.10">
    <property type="entry name" value="Zinc/RING finger domain, C3HC4 (zinc finger)"/>
    <property type="match status" value="1"/>
</dbReference>
<keyword evidence="1" id="KW-0479">Metal-binding</keyword>
<protein>
    <recommendedName>
        <fullName evidence="5">E3 ubiquitin-protein ligase Sina-like RING finger domain-containing protein</fullName>
    </recommendedName>
</protein>
<evidence type="ECO:0000313" key="6">
    <source>
        <dbReference type="EMBL" id="KAJ8471988.1"/>
    </source>
</evidence>
<dbReference type="InterPro" id="IPR052088">
    <property type="entry name" value="E3_ubiquitin-ligase_SINA"/>
</dbReference>
<dbReference type="Proteomes" id="UP001222027">
    <property type="component" value="Unassembled WGS sequence"/>
</dbReference>
<dbReference type="InterPro" id="IPR013083">
    <property type="entry name" value="Znf_RING/FYVE/PHD"/>
</dbReference>
<keyword evidence="4" id="KW-1133">Transmembrane helix</keyword>
<dbReference type="EMBL" id="JAQQAF010000007">
    <property type="protein sequence ID" value="KAJ8471988.1"/>
    <property type="molecule type" value="Genomic_DNA"/>
</dbReference>
<dbReference type="Pfam" id="PF21362">
    <property type="entry name" value="Sina_RING"/>
    <property type="match status" value="1"/>
</dbReference>
<gene>
    <name evidence="6" type="ORF">OPV22_026331</name>
</gene>
<dbReference type="AlphaFoldDB" id="A0AAV8QF39"/>
<accession>A0AAV8QF39</accession>
<sequence>MGQQTANLRSAGYMCSSREREIGFDVVVAVLDFVLLLFLFKRWHLMLLMIDSSKNEDVVEVSEHVNSHVPHSSKPNLSVSSSMHKLLDCPVCLYAMYPPIHQCSNGHTLCSGCKLSVHNSMPRLQA</sequence>
<feature type="transmembrane region" description="Helical" evidence="4">
    <location>
        <begin position="22"/>
        <end position="40"/>
    </location>
</feature>
<evidence type="ECO:0000256" key="2">
    <source>
        <dbReference type="ARBA" id="ARBA00022771"/>
    </source>
</evidence>
<keyword evidence="7" id="KW-1185">Reference proteome</keyword>
<keyword evidence="4" id="KW-0472">Membrane</keyword>
<comment type="caution">
    <text evidence="6">The sequence shown here is derived from an EMBL/GenBank/DDBJ whole genome shotgun (WGS) entry which is preliminary data.</text>
</comment>